<organism evidence="1">
    <name type="scientific">Rhizophora mucronata</name>
    <name type="common">Asiatic mangrove</name>
    <dbReference type="NCBI Taxonomy" id="61149"/>
    <lineage>
        <taxon>Eukaryota</taxon>
        <taxon>Viridiplantae</taxon>
        <taxon>Streptophyta</taxon>
        <taxon>Embryophyta</taxon>
        <taxon>Tracheophyta</taxon>
        <taxon>Spermatophyta</taxon>
        <taxon>Magnoliopsida</taxon>
        <taxon>eudicotyledons</taxon>
        <taxon>Gunneridae</taxon>
        <taxon>Pentapetalae</taxon>
        <taxon>rosids</taxon>
        <taxon>fabids</taxon>
        <taxon>Malpighiales</taxon>
        <taxon>Rhizophoraceae</taxon>
        <taxon>Rhizophora</taxon>
    </lineage>
</organism>
<protein>
    <submittedName>
        <fullName evidence="1">Amsh</fullName>
    </submittedName>
</protein>
<proteinExistence type="predicted"/>
<reference evidence="1" key="1">
    <citation type="submission" date="2018-02" db="EMBL/GenBank/DDBJ databases">
        <title>Rhizophora mucronata_Transcriptome.</title>
        <authorList>
            <person name="Meera S.P."/>
            <person name="Sreeshan A."/>
            <person name="Augustine A."/>
        </authorList>
    </citation>
    <scope>NUCLEOTIDE SEQUENCE</scope>
    <source>
        <tissue evidence="1">Leaf</tissue>
    </source>
</reference>
<name>A0A2P2M3D1_RHIMU</name>
<dbReference type="EMBL" id="GGEC01044252">
    <property type="protein sequence ID" value="MBX24736.1"/>
    <property type="molecule type" value="Transcribed_RNA"/>
</dbReference>
<accession>A0A2P2M3D1</accession>
<evidence type="ECO:0000313" key="1">
    <source>
        <dbReference type="EMBL" id="MBX24736.1"/>
    </source>
</evidence>
<sequence length="22" mass="2693">MNHLDDHNQICQSDVYVFYLTH</sequence>
<dbReference type="AlphaFoldDB" id="A0A2P2M3D1"/>